<proteinExistence type="predicted"/>
<accession>A0A4R6TWL7</accession>
<gene>
    <name evidence="2" type="ORF">EV213_11839</name>
</gene>
<name>A0A4R6TWL7_9BACI</name>
<evidence type="ECO:0000313" key="2">
    <source>
        <dbReference type="EMBL" id="TDQ36409.1"/>
    </source>
</evidence>
<comment type="caution">
    <text evidence="2">The sequence shown here is derived from an EMBL/GenBank/DDBJ whole genome shotgun (WGS) entry which is preliminary data.</text>
</comment>
<keyword evidence="3" id="KW-1185">Reference proteome</keyword>
<evidence type="ECO:0000259" key="1">
    <source>
        <dbReference type="Pfam" id="PF13490"/>
    </source>
</evidence>
<dbReference type="RefSeq" id="WP_133581699.1">
    <property type="nucleotide sequence ID" value="NZ_SNYJ01000018.1"/>
</dbReference>
<dbReference type="OrthoDB" id="1955013at2"/>
<feature type="domain" description="Putative zinc-finger" evidence="1">
    <location>
        <begin position="7"/>
        <end position="36"/>
    </location>
</feature>
<dbReference type="Pfam" id="PF13490">
    <property type="entry name" value="zf-HC2"/>
    <property type="match status" value="1"/>
</dbReference>
<dbReference type="AlphaFoldDB" id="A0A4R6TWL7"/>
<organism evidence="2 3">
    <name type="scientific">Aureibacillus halotolerans</name>
    <dbReference type="NCBI Taxonomy" id="1508390"/>
    <lineage>
        <taxon>Bacteria</taxon>
        <taxon>Bacillati</taxon>
        <taxon>Bacillota</taxon>
        <taxon>Bacilli</taxon>
        <taxon>Bacillales</taxon>
        <taxon>Bacillaceae</taxon>
        <taxon>Aureibacillus</taxon>
    </lineage>
</organism>
<dbReference type="EMBL" id="SNYJ01000018">
    <property type="protein sequence ID" value="TDQ36409.1"/>
    <property type="molecule type" value="Genomic_DNA"/>
</dbReference>
<dbReference type="InterPro" id="IPR027383">
    <property type="entry name" value="Znf_put"/>
</dbReference>
<reference evidence="2 3" key="1">
    <citation type="submission" date="2019-03" db="EMBL/GenBank/DDBJ databases">
        <title>Genomic Encyclopedia of Type Strains, Phase IV (KMG-IV): sequencing the most valuable type-strain genomes for metagenomic binning, comparative biology and taxonomic classification.</title>
        <authorList>
            <person name="Goeker M."/>
        </authorList>
    </citation>
    <scope>NUCLEOTIDE SEQUENCE [LARGE SCALE GENOMIC DNA]</scope>
    <source>
        <strain evidence="2 3">DSM 28697</strain>
    </source>
</reference>
<evidence type="ECO:0000313" key="3">
    <source>
        <dbReference type="Proteomes" id="UP000295632"/>
    </source>
</evidence>
<dbReference type="Proteomes" id="UP000295632">
    <property type="component" value="Unassembled WGS sequence"/>
</dbReference>
<sequence>MSPHVTKKRLNSYLHKRLSETEEQEVELHLYSCDDCLTMYMDEVQGLHNEKETDEADLSWLATFPKEMGT</sequence>
<protein>
    <submittedName>
        <fullName evidence="2">Putative zinc finger protein</fullName>
    </submittedName>
</protein>